<dbReference type="Gene3D" id="1.20.120.730">
    <property type="entry name" value="Sec23/Sec24 helical domain"/>
    <property type="match status" value="1"/>
</dbReference>
<dbReference type="Pfam" id="PF04810">
    <property type="entry name" value="zf-Sec23_Sec24"/>
    <property type="match status" value="1"/>
</dbReference>
<dbReference type="InterPro" id="IPR036465">
    <property type="entry name" value="vWFA_dom_sf"/>
</dbReference>
<evidence type="ECO:0000256" key="9">
    <source>
        <dbReference type="ARBA" id="ARBA00023329"/>
    </source>
</evidence>
<dbReference type="GO" id="GO:0008270">
    <property type="term" value="F:zinc ion binding"/>
    <property type="evidence" value="ECO:0007669"/>
    <property type="project" value="InterPro"/>
</dbReference>
<dbReference type="GO" id="GO:0090110">
    <property type="term" value="P:COPII-coated vesicle cargo loading"/>
    <property type="evidence" value="ECO:0007669"/>
    <property type="project" value="TreeGrafter"/>
</dbReference>
<proteinExistence type="inferred from homology"/>
<dbReference type="GO" id="GO:0030127">
    <property type="term" value="C:COPII vesicle coat"/>
    <property type="evidence" value="ECO:0007669"/>
    <property type="project" value="InterPro"/>
</dbReference>
<dbReference type="SUPFAM" id="SSF82919">
    <property type="entry name" value="Zn-finger domain of Sec23/24"/>
    <property type="match status" value="1"/>
</dbReference>
<dbReference type="SUPFAM" id="SSF53300">
    <property type="entry name" value="vWA-like"/>
    <property type="match status" value="1"/>
</dbReference>
<dbReference type="SUPFAM" id="SSF82754">
    <property type="entry name" value="C-terminal, gelsolin-like domain of Sec23/24"/>
    <property type="match status" value="1"/>
</dbReference>
<feature type="domain" description="Sec23/Sec24 helical" evidence="13">
    <location>
        <begin position="529"/>
        <end position="627"/>
    </location>
</feature>
<evidence type="ECO:0000259" key="11">
    <source>
        <dbReference type="Pfam" id="PF04810"/>
    </source>
</evidence>
<name>A0A0H5R5Y7_9EUKA</name>
<evidence type="ECO:0000256" key="4">
    <source>
        <dbReference type="ARBA" id="ARBA00022824"/>
    </source>
</evidence>
<comment type="similarity">
    <text evidence="1 10">Belongs to the SEC23/SEC24 family. SEC23 subfamily.</text>
</comment>
<keyword evidence="7 10" id="KW-0653">Protein transport</keyword>
<evidence type="ECO:0000256" key="7">
    <source>
        <dbReference type="ARBA" id="ARBA00022927"/>
    </source>
</evidence>
<dbReference type="PANTHER" id="PTHR11141">
    <property type="entry name" value="PROTEIN TRANSPORT PROTEIN SEC23"/>
    <property type="match status" value="1"/>
</dbReference>
<dbReference type="InterPro" id="IPR006900">
    <property type="entry name" value="Sec23/24_helical_dom"/>
</dbReference>
<dbReference type="GO" id="GO:0070971">
    <property type="term" value="C:endoplasmic reticulum exit site"/>
    <property type="evidence" value="ECO:0007669"/>
    <property type="project" value="TreeGrafter"/>
</dbReference>
<dbReference type="InterPro" id="IPR006896">
    <property type="entry name" value="Sec23/24_trunk_dom"/>
</dbReference>
<evidence type="ECO:0000256" key="1">
    <source>
        <dbReference type="ARBA" id="ARBA00009210"/>
    </source>
</evidence>
<dbReference type="Gene3D" id="3.40.50.410">
    <property type="entry name" value="von Willebrand factor, type A domain"/>
    <property type="match status" value="1"/>
</dbReference>
<dbReference type="Gene3D" id="3.40.20.10">
    <property type="entry name" value="Severin"/>
    <property type="match status" value="1"/>
</dbReference>
<feature type="domain" description="Sec23/Sec24 beta-sandwich" evidence="14">
    <location>
        <begin position="414"/>
        <end position="513"/>
    </location>
</feature>
<dbReference type="AlphaFoldDB" id="A0A0H5R5Y7"/>
<evidence type="ECO:0000256" key="5">
    <source>
        <dbReference type="ARBA" id="ARBA00022833"/>
    </source>
</evidence>
<keyword evidence="4 10" id="KW-0256">Endoplasmic reticulum</keyword>
<dbReference type="Gene3D" id="2.60.40.1670">
    <property type="entry name" value="beta-sandwich domain of Sec23/24"/>
    <property type="match status" value="1"/>
</dbReference>
<evidence type="ECO:0000313" key="15">
    <source>
        <dbReference type="EMBL" id="CRZ09187.1"/>
    </source>
</evidence>
<dbReference type="InterPro" id="IPR037364">
    <property type="entry name" value="Sec23"/>
</dbReference>
<dbReference type="GO" id="GO:0005096">
    <property type="term" value="F:GTPase activator activity"/>
    <property type="evidence" value="ECO:0007669"/>
    <property type="project" value="TreeGrafter"/>
</dbReference>
<dbReference type="InterPro" id="IPR036174">
    <property type="entry name" value="Znf_Sec23_Sec24_sf"/>
</dbReference>
<evidence type="ECO:0000256" key="8">
    <source>
        <dbReference type="ARBA" id="ARBA00023136"/>
    </source>
</evidence>
<keyword evidence="9 10" id="KW-0968">Cytoplasmic vesicle</keyword>
<dbReference type="InterPro" id="IPR006895">
    <property type="entry name" value="Znf_Sec23_Sec24"/>
</dbReference>
<keyword evidence="3 10" id="KW-0479">Metal-binding</keyword>
<keyword evidence="2 10" id="KW-0813">Transport</keyword>
<dbReference type="GO" id="GO:0005789">
    <property type="term" value="C:endoplasmic reticulum membrane"/>
    <property type="evidence" value="ECO:0007669"/>
    <property type="project" value="UniProtKB-SubCell"/>
</dbReference>
<keyword evidence="10" id="KW-0963">Cytoplasm</keyword>
<comment type="function">
    <text evidence="10">Component of the coat protein complex II (COPII) which promotes the formation of transport vesicles from the endoplasmic reticulum (ER). The coat has two main functions, the physical deformation of the endoplasmic reticulum membrane into vesicles and the selection of cargo molecules.</text>
</comment>
<evidence type="ECO:0000259" key="13">
    <source>
        <dbReference type="Pfam" id="PF04815"/>
    </source>
</evidence>
<protein>
    <recommendedName>
        <fullName evidence="10">Protein transport protein SEC23</fullName>
    </recommendedName>
</protein>
<evidence type="ECO:0000259" key="12">
    <source>
        <dbReference type="Pfam" id="PF04811"/>
    </source>
</evidence>
<comment type="subcellular location">
    <subcellularLocation>
        <location evidence="10">Cytoplasmic vesicle</location>
        <location evidence="10">COPII-coated vesicle membrane</location>
        <topology evidence="10">Peripheral membrane protein</topology>
        <orientation evidence="10">Cytoplasmic side</orientation>
    </subcellularLocation>
    <subcellularLocation>
        <location evidence="10">Endoplasmic reticulum membrane</location>
        <topology evidence="10">Peripheral membrane protein</topology>
        <orientation evidence="10">Cytoplasmic side</orientation>
    </subcellularLocation>
</comment>
<feature type="domain" description="Zinc finger Sec23/Sec24-type" evidence="11">
    <location>
        <begin position="57"/>
        <end position="97"/>
    </location>
</feature>
<evidence type="ECO:0000256" key="2">
    <source>
        <dbReference type="ARBA" id="ARBA00022448"/>
    </source>
</evidence>
<dbReference type="Pfam" id="PF04815">
    <property type="entry name" value="Sec23_helical"/>
    <property type="match status" value="1"/>
</dbReference>
<dbReference type="GO" id="GO:0006886">
    <property type="term" value="P:intracellular protein transport"/>
    <property type="evidence" value="ECO:0007669"/>
    <property type="project" value="InterPro"/>
</dbReference>
<dbReference type="Pfam" id="PF04811">
    <property type="entry name" value="Sec23_trunk"/>
    <property type="match status" value="1"/>
</dbReference>
<organism evidence="15">
    <name type="scientific">Spongospora subterranea</name>
    <dbReference type="NCBI Taxonomy" id="70186"/>
    <lineage>
        <taxon>Eukaryota</taxon>
        <taxon>Sar</taxon>
        <taxon>Rhizaria</taxon>
        <taxon>Endomyxa</taxon>
        <taxon>Phytomyxea</taxon>
        <taxon>Plasmodiophorida</taxon>
        <taxon>Plasmodiophoridae</taxon>
        <taxon>Spongospora</taxon>
    </lineage>
</organism>
<feature type="domain" description="Sec23/Sec24 trunk" evidence="12">
    <location>
        <begin position="130"/>
        <end position="401"/>
    </location>
</feature>
<dbReference type="EMBL" id="HACM01008745">
    <property type="protein sequence ID" value="CRZ09187.1"/>
    <property type="molecule type" value="Transcribed_RNA"/>
</dbReference>
<reference evidence="15" key="1">
    <citation type="submission" date="2015-04" db="EMBL/GenBank/DDBJ databases">
        <title>The genome sequence of the plant pathogenic Rhizarian Plasmodiophora brassicae reveals insights in its biotrophic life cycle and the origin of chitin synthesis.</title>
        <authorList>
            <person name="Schwelm A."/>
            <person name="Fogelqvist J."/>
            <person name="Knaust A."/>
            <person name="Julke S."/>
            <person name="Lilja T."/>
            <person name="Dhandapani V."/>
            <person name="Bonilla-Rosso G."/>
            <person name="Karlsson M."/>
            <person name="Shevchenko A."/>
            <person name="Choi S.R."/>
            <person name="Kim H.G."/>
            <person name="Park J.Y."/>
            <person name="Lim Y.P."/>
            <person name="Ludwig-Muller J."/>
            <person name="Dixelius C."/>
        </authorList>
    </citation>
    <scope>NUCLEOTIDE SEQUENCE</scope>
    <source>
        <tissue evidence="15">Potato root galls</tissue>
    </source>
</reference>
<dbReference type="SUPFAM" id="SSF81811">
    <property type="entry name" value="Helical domain of Sec23/24"/>
    <property type="match status" value="1"/>
</dbReference>
<dbReference type="InterPro" id="IPR036180">
    <property type="entry name" value="Gelsolin-like_dom_sf"/>
</dbReference>
<dbReference type="FunFam" id="3.40.50.410:FF:000043">
    <property type="entry name" value="Protein transport protein SEC23"/>
    <property type="match status" value="1"/>
</dbReference>
<evidence type="ECO:0000259" key="14">
    <source>
        <dbReference type="Pfam" id="PF08033"/>
    </source>
</evidence>
<dbReference type="InterPro" id="IPR012990">
    <property type="entry name" value="Beta-sandwich_Sec23_24"/>
</dbReference>
<sequence>MSAATELEAKDGLRLSWMRWPSTRVEASRVVVPLAAMYTPLMPPSDPNFSNQVQYDPVKCSGKGCNALLNLYCEIDYNNRIWVCQFCLSRNMLPQHYSDIGPYNLPAELMQEYTTIDYLLPYEPPVLGPYILFVIDTCTIELELDKLRSAIISSLSTLPANTLVGLITFGKHVSVHELEFNECPKSFVFRGNPKNDNVTTVFVADMLGLAPPIPAANKNAPPPSSPQNSAKSKSVFFLPVESCIASMATILNDLIPDPWPVKGDERPARATGVAASVAVGLLEAVAAGCNARIMFFSAGAASAGPGKIVSMELSETIRSHHDLFKGNCQWHDKACKYYSGLADRLATSGHVFDLFACSLDQIGLAEMKVLVDKSGGLLVLSDMFRYNTDSKSDVFAQSFQMCFVQGADGYMNMAFQGEIEVITSRESKVSGAIGHLSSKNQKGTSVCDKEIGIGNTNLWRVGGLTSASSYAFYFDVVNTVSTAQTTFLQFITKYRDAGGFAHVKCTTCVIPLTDSSTDSGLAQVAYEFDQETAAVVVARLAIFKAENEFTTDVLRWLDRMLIRLMAKFSSYTKDQPDSFQMSPQQQFYPQFMFHLRRSQFLQVTNSSPDETAFYRQIFLNENVANSLTMIQPVLLAYDLCDPSQSPTGASCVVNAVLLDAGSVGPERILVLDTFFNVILWHGESVAQWKNDGLDQDPNYLYLKEFFSMASDDANSFMTSRFPAPLFRECSSGDSQSRFLLAKLNPSVTQNTVQGYGAQGGPPPVFTDDVSLKVFMDHLRKLAVQN</sequence>
<keyword evidence="5 10" id="KW-0862">Zinc</keyword>
<evidence type="ECO:0000256" key="10">
    <source>
        <dbReference type="RuleBase" id="RU365030"/>
    </source>
</evidence>
<dbReference type="PANTHER" id="PTHR11141:SF0">
    <property type="entry name" value="PROTEIN TRANSPORT PROTEIN SEC23"/>
    <property type="match status" value="1"/>
</dbReference>
<dbReference type="InterPro" id="IPR029006">
    <property type="entry name" value="ADF-H/Gelsolin-like_dom_sf"/>
</dbReference>
<dbReference type="SUPFAM" id="SSF81995">
    <property type="entry name" value="beta-sandwich domain of Sec23/24"/>
    <property type="match status" value="1"/>
</dbReference>
<evidence type="ECO:0000256" key="3">
    <source>
        <dbReference type="ARBA" id="ARBA00022723"/>
    </source>
</evidence>
<accession>A0A0H5R5Y7</accession>
<dbReference type="InterPro" id="IPR036175">
    <property type="entry name" value="Sec23/24_helical_dom_sf"/>
</dbReference>
<evidence type="ECO:0000256" key="6">
    <source>
        <dbReference type="ARBA" id="ARBA00022892"/>
    </source>
</evidence>
<dbReference type="Gene3D" id="2.30.30.380">
    <property type="entry name" value="Zn-finger domain of Sec23/24"/>
    <property type="match status" value="1"/>
</dbReference>
<dbReference type="FunFam" id="2.30.30.380:FF:000001">
    <property type="entry name" value="Protein transport protein SEC23"/>
    <property type="match status" value="1"/>
</dbReference>
<keyword evidence="6 10" id="KW-0931">ER-Golgi transport</keyword>
<dbReference type="Pfam" id="PF08033">
    <property type="entry name" value="Sec23_BS"/>
    <property type="match status" value="1"/>
</dbReference>
<keyword evidence="8 10" id="KW-0472">Membrane</keyword>